<comment type="caution">
    <text evidence="2">The sequence shown here is derived from an EMBL/GenBank/DDBJ whole genome shotgun (WGS) entry which is preliminary data.</text>
</comment>
<dbReference type="OrthoDB" id="10039548at2759"/>
<proteinExistence type="predicted"/>
<dbReference type="AlphaFoldDB" id="A0A813PKW0"/>
<gene>
    <name evidence="2" type="ORF">QVE165_LOCUS1810</name>
</gene>
<evidence type="ECO:0000313" key="2">
    <source>
        <dbReference type="EMBL" id="CAF0756532.1"/>
    </source>
</evidence>
<dbReference type="EMBL" id="CAJNOM010000005">
    <property type="protein sequence ID" value="CAF0756532.1"/>
    <property type="molecule type" value="Genomic_DNA"/>
</dbReference>
<evidence type="ECO:0000256" key="1">
    <source>
        <dbReference type="SAM" id="Phobius"/>
    </source>
</evidence>
<accession>A0A813PKW0</accession>
<feature type="transmembrane region" description="Helical" evidence="1">
    <location>
        <begin position="7"/>
        <end position="24"/>
    </location>
</feature>
<keyword evidence="1" id="KW-0472">Membrane</keyword>
<sequence length="299" mass="34405">MITDRVLFYLFFLIFILILPSWTYKFETCCSNDKTTNTTSTTRLLSCPLNFVIKLRTVIFYTGNGCAPSTCQRRLNKHYLACNNHRTCSISIKCIHMDSSTCSWLNKDVTHAQHLIVDYDCILYEPEASSIALNRIDNNNKINKTNGNDNNQNIVLFSAKINIESPPDILNDSSASLYDLTDDERAWKEFILKQYLSGKRPQLSDLEKPIIIQQQRTLYSDILRTVIILIVFTFILIVLMLIGLFLYKRMTLLNKRRFFDHHHKDQQQKHEPFPGDEAYDNLKASAADSITDSGAATDV</sequence>
<evidence type="ECO:0000313" key="3">
    <source>
        <dbReference type="Proteomes" id="UP000663832"/>
    </source>
</evidence>
<reference evidence="2" key="1">
    <citation type="submission" date="2021-02" db="EMBL/GenBank/DDBJ databases">
        <authorList>
            <person name="Nowell W R."/>
        </authorList>
    </citation>
    <scope>NUCLEOTIDE SEQUENCE</scope>
</reference>
<dbReference type="Proteomes" id="UP000663832">
    <property type="component" value="Unassembled WGS sequence"/>
</dbReference>
<feature type="transmembrane region" description="Helical" evidence="1">
    <location>
        <begin position="222"/>
        <end position="247"/>
    </location>
</feature>
<keyword evidence="1" id="KW-1133">Transmembrane helix</keyword>
<organism evidence="2 3">
    <name type="scientific">Adineta steineri</name>
    <dbReference type="NCBI Taxonomy" id="433720"/>
    <lineage>
        <taxon>Eukaryota</taxon>
        <taxon>Metazoa</taxon>
        <taxon>Spiralia</taxon>
        <taxon>Gnathifera</taxon>
        <taxon>Rotifera</taxon>
        <taxon>Eurotatoria</taxon>
        <taxon>Bdelloidea</taxon>
        <taxon>Adinetida</taxon>
        <taxon>Adinetidae</taxon>
        <taxon>Adineta</taxon>
    </lineage>
</organism>
<name>A0A813PKW0_9BILA</name>
<keyword evidence="1" id="KW-0812">Transmembrane</keyword>
<keyword evidence="3" id="KW-1185">Reference proteome</keyword>
<protein>
    <submittedName>
        <fullName evidence="2">Uncharacterized protein</fullName>
    </submittedName>
</protein>